<evidence type="ECO:0000313" key="2">
    <source>
        <dbReference type="Proteomes" id="UP000177870"/>
    </source>
</evidence>
<protein>
    <submittedName>
        <fullName evidence="1">Uncharacterized protein</fullName>
    </submittedName>
</protein>
<sequence length="120" mass="13741">MTSFPAWTQIIVTMSESQVFYTEEVTGYDSISLVLPGKPFDLSLSLDTYEDAIEIIFEIYPDQNAYRLNMRNKQEGVDLQQKSTEENLDLTGLDARPIGTYSDFCRHLEELYGVAQEVGW</sequence>
<proteinExistence type="predicted"/>
<dbReference type="AlphaFoldDB" id="A0A1D8U188"/>
<evidence type="ECO:0000313" key="1">
    <source>
        <dbReference type="EMBL" id="AOX03456.1"/>
    </source>
</evidence>
<dbReference type="EMBL" id="CP017599">
    <property type="protein sequence ID" value="AOX03456.1"/>
    <property type="molecule type" value="Genomic_DNA"/>
</dbReference>
<accession>A0A1D8U188</accession>
<gene>
    <name evidence="1" type="ORF">BJP34_32070</name>
</gene>
<dbReference type="RefSeq" id="WP_070395832.1">
    <property type="nucleotide sequence ID" value="NZ_CP017599.1"/>
</dbReference>
<dbReference type="STRING" id="1458985.BJP34_32070"/>
<name>A0A1D8U188_9CYAN</name>
<dbReference type="Proteomes" id="UP000177870">
    <property type="component" value="Chromosome"/>
</dbReference>
<dbReference type="KEGG" id="mpro:BJP34_32070"/>
<organism evidence="1 2">
    <name type="scientific">Moorena producens PAL-8-15-08-1</name>
    <dbReference type="NCBI Taxonomy" id="1458985"/>
    <lineage>
        <taxon>Bacteria</taxon>
        <taxon>Bacillati</taxon>
        <taxon>Cyanobacteriota</taxon>
        <taxon>Cyanophyceae</taxon>
        <taxon>Coleofasciculales</taxon>
        <taxon>Coleofasciculaceae</taxon>
        <taxon>Moorena</taxon>
    </lineage>
</organism>
<reference evidence="2" key="1">
    <citation type="submission" date="2016-10" db="EMBL/GenBank/DDBJ databases">
        <title>Comparative genomics uncovers the prolific and rare metabolic potential of the cyanobacterial genus Moorea.</title>
        <authorList>
            <person name="Leao T."/>
            <person name="Castelao G."/>
            <person name="Korobeynikov A."/>
            <person name="Monroe E.A."/>
            <person name="Podell S."/>
            <person name="Glukhov E."/>
            <person name="Allen E."/>
            <person name="Gerwick W.H."/>
            <person name="Gerwick L."/>
        </authorList>
    </citation>
    <scope>NUCLEOTIDE SEQUENCE [LARGE SCALE GENOMIC DNA]</scope>
    <source>
        <strain evidence="2">PAL-8-15-08-1</strain>
    </source>
</reference>